<proteinExistence type="inferred from homology"/>
<protein>
    <recommendedName>
        <fullName evidence="3">SDR family oxidoreductase</fullName>
    </recommendedName>
</protein>
<dbReference type="PRINTS" id="PR00080">
    <property type="entry name" value="SDRFAMILY"/>
</dbReference>
<accession>A0A381YPV2</accession>
<dbReference type="Gene3D" id="3.40.50.720">
    <property type="entry name" value="NAD(P)-binding Rossmann-like Domain"/>
    <property type="match status" value="1"/>
</dbReference>
<dbReference type="InterPro" id="IPR020904">
    <property type="entry name" value="Sc_DH/Rdtase_CS"/>
</dbReference>
<evidence type="ECO:0008006" key="3">
    <source>
        <dbReference type="Google" id="ProtNLM"/>
    </source>
</evidence>
<dbReference type="InterPro" id="IPR036291">
    <property type="entry name" value="NAD(P)-bd_dom_sf"/>
</dbReference>
<evidence type="ECO:0000313" key="2">
    <source>
        <dbReference type="EMBL" id="SVA78662.1"/>
    </source>
</evidence>
<dbReference type="CDD" id="cd05233">
    <property type="entry name" value="SDR_c"/>
    <property type="match status" value="1"/>
</dbReference>
<comment type="similarity">
    <text evidence="1">Belongs to the short-chain dehydrogenases/reductases (SDR) family.</text>
</comment>
<dbReference type="InterPro" id="IPR002347">
    <property type="entry name" value="SDR_fam"/>
</dbReference>
<feature type="non-terminal residue" evidence="2">
    <location>
        <position position="1"/>
    </location>
</feature>
<gene>
    <name evidence="2" type="ORF">METZ01_LOCUS131516</name>
</gene>
<reference evidence="2" key="1">
    <citation type="submission" date="2018-05" db="EMBL/GenBank/DDBJ databases">
        <authorList>
            <person name="Lanie J.A."/>
            <person name="Ng W.-L."/>
            <person name="Kazmierczak K.M."/>
            <person name="Andrzejewski T.M."/>
            <person name="Davidsen T.M."/>
            <person name="Wayne K.J."/>
            <person name="Tettelin H."/>
            <person name="Glass J.I."/>
            <person name="Rusch D."/>
            <person name="Podicherti R."/>
            <person name="Tsui H.-C.T."/>
            <person name="Winkler M.E."/>
        </authorList>
    </citation>
    <scope>NUCLEOTIDE SEQUENCE</scope>
</reference>
<evidence type="ECO:0000256" key="1">
    <source>
        <dbReference type="ARBA" id="ARBA00006484"/>
    </source>
</evidence>
<dbReference type="AlphaFoldDB" id="A0A381YPV2"/>
<name>A0A381YPV2_9ZZZZ</name>
<organism evidence="2">
    <name type="scientific">marine metagenome</name>
    <dbReference type="NCBI Taxonomy" id="408172"/>
    <lineage>
        <taxon>unclassified sequences</taxon>
        <taxon>metagenomes</taxon>
        <taxon>ecological metagenomes</taxon>
    </lineage>
</organism>
<dbReference type="EMBL" id="UINC01018679">
    <property type="protein sequence ID" value="SVA78662.1"/>
    <property type="molecule type" value="Genomic_DNA"/>
</dbReference>
<dbReference type="FunFam" id="3.40.50.720:FF:000084">
    <property type="entry name" value="Short-chain dehydrogenase reductase"/>
    <property type="match status" value="1"/>
</dbReference>
<dbReference type="PROSITE" id="PS00061">
    <property type="entry name" value="ADH_SHORT"/>
    <property type="match status" value="1"/>
</dbReference>
<dbReference type="PANTHER" id="PTHR42760">
    <property type="entry name" value="SHORT-CHAIN DEHYDROGENASES/REDUCTASES FAMILY MEMBER"/>
    <property type="match status" value="1"/>
</dbReference>
<sequence length="219" mass="23561">VGMIDIDDEALENNSKIYKNTIAIKGDVTDEESIKKAFERFGETPDLLVNNAGIVIFGTLDEQGVRDFKKSIDISLIGSYITSLTAIKRMIKKGSGTIINMSSINGIHPGPGTGGYPAAKAGIISLTQQMAIEWGHYGIRINSISPGFIDAGMSKPIYADPKVRELREKSVPTKRLGEAEDIANAVLFLASEQASYINGHNLVVDGGVINSVIAQLPRE</sequence>
<dbReference type="GO" id="GO:0016616">
    <property type="term" value="F:oxidoreductase activity, acting on the CH-OH group of donors, NAD or NADP as acceptor"/>
    <property type="evidence" value="ECO:0007669"/>
    <property type="project" value="TreeGrafter"/>
</dbReference>
<dbReference type="SUPFAM" id="SSF51735">
    <property type="entry name" value="NAD(P)-binding Rossmann-fold domains"/>
    <property type="match status" value="1"/>
</dbReference>
<dbReference type="Pfam" id="PF13561">
    <property type="entry name" value="adh_short_C2"/>
    <property type="match status" value="1"/>
</dbReference>
<dbReference type="PRINTS" id="PR00081">
    <property type="entry name" value="GDHRDH"/>
</dbReference>